<proteinExistence type="predicted"/>
<accession>A0ACC2U2Y0</accession>
<dbReference type="EMBL" id="QTSX02001493">
    <property type="protein sequence ID" value="KAJ9081185.1"/>
    <property type="molecule type" value="Genomic_DNA"/>
</dbReference>
<comment type="caution">
    <text evidence="1">The sequence shown here is derived from an EMBL/GenBank/DDBJ whole genome shotgun (WGS) entry which is preliminary data.</text>
</comment>
<gene>
    <name evidence="1" type="ORF">DSO57_1017374</name>
</gene>
<organism evidence="1 2">
    <name type="scientific">Entomophthora muscae</name>
    <dbReference type="NCBI Taxonomy" id="34485"/>
    <lineage>
        <taxon>Eukaryota</taxon>
        <taxon>Fungi</taxon>
        <taxon>Fungi incertae sedis</taxon>
        <taxon>Zoopagomycota</taxon>
        <taxon>Entomophthoromycotina</taxon>
        <taxon>Entomophthoromycetes</taxon>
        <taxon>Entomophthorales</taxon>
        <taxon>Entomophthoraceae</taxon>
        <taxon>Entomophthora</taxon>
    </lineage>
</organism>
<evidence type="ECO:0000313" key="2">
    <source>
        <dbReference type="Proteomes" id="UP001165960"/>
    </source>
</evidence>
<evidence type="ECO:0000313" key="1">
    <source>
        <dbReference type="EMBL" id="KAJ9081185.1"/>
    </source>
</evidence>
<name>A0ACC2U2Y0_9FUNG</name>
<keyword evidence="2" id="KW-1185">Reference proteome</keyword>
<dbReference type="Proteomes" id="UP001165960">
    <property type="component" value="Unassembled WGS sequence"/>
</dbReference>
<sequence>MLAILLHVVMVMGLGCNLIALCVIVRQDVRKPDLTLALIMAMSDLVLVAFKLGESFLVSVLSGTSKGELVSGQWKGIVSTYLLQLSAVSVGSLASLRFLVIFLKQRVSMKAWWGLFVVPQVVILGLLVAVAAQGQYEDAQVMSVMYPALNSGSEVVELCRYFLLVSFAWPVLAVNISYPCIARLYEAELRLIEPGGFRYKQTRTVYVKIISFVIIYNVVMLPSIIVLILEAVTRVLQSETLESIAVVALFSMTFFNPLVLLTLHHETYHELQDFLAHWKLKLTPIKYTTASQHSLPS</sequence>
<protein>
    <submittedName>
        <fullName evidence="1">Uncharacterized protein</fullName>
    </submittedName>
</protein>
<reference evidence="1" key="1">
    <citation type="submission" date="2022-04" db="EMBL/GenBank/DDBJ databases">
        <title>Genome of the entomopathogenic fungus Entomophthora muscae.</title>
        <authorList>
            <person name="Elya C."/>
            <person name="Lovett B.R."/>
            <person name="Lee E."/>
            <person name="Macias A.M."/>
            <person name="Hajek A.E."/>
            <person name="De Bivort B.L."/>
            <person name="Kasson M.T."/>
            <person name="De Fine Licht H.H."/>
            <person name="Stajich J.E."/>
        </authorList>
    </citation>
    <scope>NUCLEOTIDE SEQUENCE</scope>
    <source>
        <strain evidence="1">Berkeley</strain>
    </source>
</reference>